<proteinExistence type="predicted"/>
<organism evidence="1 2">
    <name type="scientific">Pseudoclavibacter albus</name>
    <dbReference type="NCBI Taxonomy" id="272241"/>
    <lineage>
        <taxon>Bacteria</taxon>
        <taxon>Bacillati</taxon>
        <taxon>Actinomycetota</taxon>
        <taxon>Actinomycetes</taxon>
        <taxon>Micrococcales</taxon>
        <taxon>Microbacteriaceae</taxon>
        <taxon>Pseudoclavibacter</taxon>
    </lineage>
</organism>
<evidence type="ECO:0000313" key="1">
    <source>
        <dbReference type="EMBL" id="MCT2042603.1"/>
    </source>
</evidence>
<dbReference type="EMBL" id="JALXSQ010000013">
    <property type="protein sequence ID" value="MCT2042603.1"/>
    <property type="molecule type" value="Genomic_DNA"/>
</dbReference>
<protein>
    <recommendedName>
        <fullName evidence="3">Phage tail family protein</fullName>
    </recommendedName>
</protein>
<dbReference type="Proteomes" id="UP001525379">
    <property type="component" value="Unassembled WGS sequence"/>
</dbReference>
<comment type="caution">
    <text evidence="1">The sequence shown here is derived from an EMBL/GenBank/DDBJ whole genome shotgun (WGS) entry which is preliminary data.</text>
</comment>
<evidence type="ECO:0008006" key="3">
    <source>
        <dbReference type="Google" id="ProtNLM"/>
    </source>
</evidence>
<evidence type="ECO:0000313" key="2">
    <source>
        <dbReference type="Proteomes" id="UP001525379"/>
    </source>
</evidence>
<name>A0ABT2HWA0_9MICO</name>
<keyword evidence="2" id="KW-1185">Reference proteome</keyword>
<dbReference type="RefSeq" id="WP_260104065.1">
    <property type="nucleotide sequence ID" value="NZ_JALXSQ010000013.1"/>
</dbReference>
<reference evidence="1 2" key="1">
    <citation type="submission" date="2022-04" db="EMBL/GenBank/DDBJ databases">
        <title>Human microbiome associated bacterial genomes.</title>
        <authorList>
            <person name="Sandstrom S."/>
            <person name="Salamzade R."/>
            <person name="Kalan L.R."/>
        </authorList>
    </citation>
    <scope>NUCLEOTIDE SEQUENCE [LARGE SCALE GENOMIC DNA]</scope>
    <source>
        <strain evidence="2">p3-SID1799</strain>
    </source>
</reference>
<gene>
    <name evidence="1" type="ORF">M3D15_04540</name>
</gene>
<accession>A0ABT2HWA0</accession>
<sequence>MFFGQGSYAGSPEGFGIARGAGFFDGVDSRREQTPRMATPGAHAKEGFEDSRVITWRGQCVASTPRKLMTYRNQLAGLVSAGYLPLDVEYANDHYRVDRVAFVTQPTFEPFGYLDRARYSVKLWAPDPWFYGQRREFGATTEATVYHRGNTHAYPVITVSGSFPNGFSLVAGDGGGSCSTKTSLTGIFTIDMRNMRVLTPGGHQRAVMRGTPLKIAPYRDTWLSIGVPGGDGHIAKTLVRDTYI</sequence>